<proteinExistence type="predicted"/>
<protein>
    <submittedName>
        <fullName evidence="1">Uncharacterized protein</fullName>
    </submittedName>
</protein>
<gene>
    <name evidence="1" type="ORF">V6N12_032604</name>
</gene>
<comment type="caution">
    <text evidence="1">The sequence shown here is derived from an EMBL/GenBank/DDBJ whole genome shotgun (WGS) entry which is preliminary data.</text>
</comment>
<sequence length="107" mass="11922">MFNLNSTSRCHHFALLNPRLRGVLMLESTVANDEGVSSSTLSHSLINSANDWILEAWNEVLDSDVEEMRVLKVRFDEEFGGQFNGGLALMKVGYLVTFSAIGQWSEA</sequence>
<reference evidence="1 2" key="1">
    <citation type="journal article" date="2024" name="G3 (Bethesda)">
        <title>Genome assembly of Hibiscus sabdariffa L. provides insights into metabolisms of medicinal natural products.</title>
        <authorList>
            <person name="Kim T."/>
        </authorList>
    </citation>
    <scope>NUCLEOTIDE SEQUENCE [LARGE SCALE GENOMIC DNA]</scope>
    <source>
        <strain evidence="1">TK-2024</strain>
        <tissue evidence="1">Old leaves</tissue>
    </source>
</reference>
<dbReference type="Proteomes" id="UP001472677">
    <property type="component" value="Unassembled WGS sequence"/>
</dbReference>
<keyword evidence="2" id="KW-1185">Reference proteome</keyword>
<evidence type="ECO:0000313" key="1">
    <source>
        <dbReference type="EMBL" id="KAK8496190.1"/>
    </source>
</evidence>
<organism evidence="1 2">
    <name type="scientific">Hibiscus sabdariffa</name>
    <name type="common">roselle</name>
    <dbReference type="NCBI Taxonomy" id="183260"/>
    <lineage>
        <taxon>Eukaryota</taxon>
        <taxon>Viridiplantae</taxon>
        <taxon>Streptophyta</taxon>
        <taxon>Embryophyta</taxon>
        <taxon>Tracheophyta</taxon>
        <taxon>Spermatophyta</taxon>
        <taxon>Magnoliopsida</taxon>
        <taxon>eudicotyledons</taxon>
        <taxon>Gunneridae</taxon>
        <taxon>Pentapetalae</taxon>
        <taxon>rosids</taxon>
        <taxon>malvids</taxon>
        <taxon>Malvales</taxon>
        <taxon>Malvaceae</taxon>
        <taxon>Malvoideae</taxon>
        <taxon>Hibiscus</taxon>
    </lineage>
</organism>
<accession>A0ABR2AQL7</accession>
<name>A0ABR2AQL7_9ROSI</name>
<dbReference type="EMBL" id="JBBPBM010000381">
    <property type="protein sequence ID" value="KAK8496190.1"/>
    <property type="molecule type" value="Genomic_DNA"/>
</dbReference>
<evidence type="ECO:0000313" key="2">
    <source>
        <dbReference type="Proteomes" id="UP001472677"/>
    </source>
</evidence>